<feature type="transmembrane region" description="Helical" evidence="1">
    <location>
        <begin position="32"/>
        <end position="54"/>
    </location>
</feature>
<accession>X8EDG7</accession>
<organism evidence="2">
    <name type="scientific">Mycobacterium xenopi 4042</name>
    <dbReference type="NCBI Taxonomy" id="1299334"/>
    <lineage>
        <taxon>Bacteria</taxon>
        <taxon>Bacillati</taxon>
        <taxon>Actinomycetota</taxon>
        <taxon>Actinomycetes</taxon>
        <taxon>Mycobacteriales</taxon>
        <taxon>Mycobacteriaceae</taxon>
        <taxon>Mycobacterium</taxon>
    </lineage>
</organism>
<protein>
    <submittedName>
        <fullName evidence="2">Putative membrane protein</fullName>
    </submittedName>
</protein>
<reference evidence="2" key="1">
    <citation type="submission" date="2014-01" db="EMBL/GenBank/DDBJ databases">
        <authorList>
            <person name="Brown-Elliot B."/>
            <person name="Wallace R."/>
            <person name="Lenaerts A."/>
            <person name="Ordway D."/>
            <person name="DeGroote M.A."/>
            <person name="Parker T."/>
            <person name="Sizemore C."/>
            <person name="Tallon L.J."/>
            <person name="Sadzewicz L.K."/>
            <person name="Sengamalay N."/>
            <person name="Fraser C.M."/>
            <person name="Hine E."/>
            <person name="Shefchek K.A."/>
            <person name="Das S.P."/>
            <person name="Tettelin H."/>
        </authorList>
    </citation>
    <scope>NUCLEOTIDE SEQUENCE [LARGE SCALE GENOMIC DNA]</scope>
    <source>
        <strain evidence="2">4042</strain>
    </source>
</reference>
<evidence type="ECO:0000256" key="1">
    <source>
        <dbReference type="SAM" id="Phobius"/>
    </source>
</evidence>
<dbReference type="EMBL" id="JAOB01000004">
    <property type="protein sequence ID" value="EUA78629.1"/>
    <property type="molecule type" value="Genomic_DNA"/>
</dbReference>
<keyword evidence="1" id="KW-0812">Transmembrane</keyword>
<keyword evidence="1" id="KW-1133">Transmembrane helix</keyword>
<name>X8EDG7_MYCXE</name>
<keyword evidence="1" id="KW-0472">Membrane</keyword>
<comment type="caution">
    <text evidence="2">The sequence shown here is derived from an EMBL/GenBank/DDBJ whole genome shotgun (WGS) entry which is preliminary data.</text>
</comment>
<proteinExistence type="predicted"/>
<sequence length="82" mass="8514">MALIGVVALVVAASAAVGNAAAAVVFGFPLALALIAAVVYLYTVLSFAPVLIVLERLTVTRAIGRSFALVRNSFWRYSVSAC</sequence>
<evidence type="ECO:0000313" key="2">
    <source>
        <dbReference type="EMBL" id="EUA78629.1"/>
    </source>
</evidence>
<dbReference type="AlphaFoldDB" id="X8EDG7"/>
<dbReference type="PATRIC" id="fig|1299334.3.peg.161"/>
<gene>
    <name evidence="2" type="ORF">I553_2919</name>
</gene>